<comment type="caution">
    <text evidence="4">The sequence shown here is derived from an EMBL/GenBank/DDBJ whole genome shotgun (WGS) entry which is preliminary data.</text>
</comment>
<feature type="region of interest" description="Disordered" evidence="2">
    <location>
        <begin position="1"/>
        <end position="99"/>
    </location>
</feature>
<dbReference type="SUPFAM" id="SSF53167">
    <property type="entry name" value="Purine and uridine phosphorylases"/>
    <property type="match status" value="1"/>
</dbReference>
<evidence type="ECO:0000313" key="4">
    <source>
        <dbReference type="EMBL" id="KAF4628578.1"/>
    </source>
</evidence>
<dbReference type="SUPFAM" id="SSF48403">
    <property type="entry name" value="Ankyrin repeat"/>
    <property type="match status" value="1"/>
</dbReference>
<organism evidence="4 5">
    <name type="scientific">Cudoniella acicularis</name>
    <dbReference type="NCBI Taxonomy" id="354080"/>
    <lineage>
        <taxon>Eukaryota</taxon>
        <taxon>Fungi</taxon>
        <taxon>Dikarya</taxon>
        <taxon>Ascomycota</taxon>
        <taxon>Pezizomycotina</taxon>
        <taxon>Leotiomycetes</taxon>
        <taxon>Helotiales</taxon>
        <taxon>Tricladiaceae</taxon>
        <taxon>Cudoniella</taxon>
    </lineage>
</organism>
<dbReference type="GO" id="GO:0009116">
    <property type="term" value="P:nucleoside metabolic process"/>
    <property type="evidence" value="ECO:0007669"/>
    <property type="project" value="InterPro"/>
</dbReference>
<sequence>MSNLSPAQSREGPREGGREEERERKEKNRSSSRPIVSRPHITPLLDAPGVHRNPHALPSLERMCSCSPEPHPDPDPPPYPPPEPRREPPTKYVQDPHIPPRSREEFQIAVICALPSEANAVEGLFDHIWDETEDKGFNIERVPTDANTYTMGVMWDCNIVLAWMPGMGKTSAAIVAERLRSSFTGIKLALVVGICGGVPRYGDNEVLLGDVIISTGIQKYDFGRQLPNEFIPKGTLAEPNPEIRAFLSKLRGSSTRTKLSADEDKLYNPTYRHKHHESSICGICSKWEKNADSVCQNALEAPCIELKCSENELVKRNRLERIKTGTEAPNPGIHFGYIASGDTVMKSGEHRDKVAKLQQVIAFEMEAAGVWDVFPCVVIKGVCDYADSHKNKKWQDHAAATAAAYMKGFLKVWISQHKSLRAKLVSVAGAVTEHLHLDNLPRPSFHGYDGGTEVTQYSNIGRGIINPGLVALKSHGLTTCIPTPGTDPKPVPLEKVDSKFQDTPPATPTVGPVSAYQVDIDPKVVDFKGLDFEPSDFSPSLSTTSTFNENSPNPTKELTPCSSRSDKPPATVTVSVQEIPQPKSNSLETTQLLSACEHRDIDVISRLLSKPDINLTATDSKGQSVLCLALGTAKVDTSRSKMLLIADTVRLLCTHGADVNARDRYGLSPIHYCAKTFNIEAARYLLQHGAQINSYDKKKRTALNHVIAESNPDVEFTKMLIANGGKLGKAKLPNLPPKPNQRQREVRALISGS</sequence>
<keyword evidence="5" id="KW-1185">Reference proteome</keyword>
<feature type="repeat" description="ANK" evidence="1">
    <location>
        <begin position="665"/>
        <end position="697"/>
    </location>
</feature>
<dbReference type="GO" id="GO:0003824">
    <property type="term" value="F:catalytic activity"/>
    <property type="evidence" value="ECO:0007669"/>
    <property type="project" value="InterPro"/>
</dbReference>
<dbReference type="PROSITE" id="PS50088">
    <property type="entry name" value="ANK_REPEAT"/>
    <property type="match status" value="1"/>
</dbReference>
<dbReference type="OrthoDB" id="20872at2759"/>
<dbReference type="PANTHER" id="PTHR46082:SF6">
    <property type="entry name" value="AAA+ ATPASE DOMAIN-CONTAINING PROTEIN-RELATED"/>
    <property type="match status" value="1"/>
</dbReference>
<feature type="compositionally biased region" description="Polar residues" evidence="2">
    <location>
        <begin position="538"/>
        <end position="563"/>
    </location>
</feature>
<evidence type="ECO:0000259" key="3">
    <source>
        <dbReference type="Pfam" id="PF01048"/>
    </source>
</evidence>
<dbReference type="Pfam" id="PF12796">
    <property type="entry name" value="Ank_2"/>
    <property type="match status" value="1"/>
</dbReference>
<accession>A0A8H4RGL7</accession>
<dbReference type="InterPro" id="IPR053137">
    <property type="entry name" value="NLR-like"/>
</dbReference>
<dbReference type="InterPro" id="IPR000845">
    <property type="entry name" value="Nucleoside_phosphorylase_d"/>
</dbReference>
<proteinExistence type="predicted"/>
<dbReference type="InterPro" id="IPR036770">
    <property type="entry name" value="Ankyrin_rpt-contain_sf"/>
</dbReference>
<protein>
    <recommendedName>
        <fullName evidence="3">Nucleoside phosphorylase domain-containing protein</fullName>
    </recommendedName>
</protein>
<name>A0A8H4RGL7_9HELO</name>
<reference evidence="4 5" key="1">
    <citation type="submission" date="2020-03" db="EMBL/GenBank/DDBJ databases">
        <title>Draft Genome Sequence of Cudoniella acicularis.</title>
        <authorList>
            <person name="Buettner E."/>
            <person name="Kellner H."/>
        </authorList>
    </citation>
    <scope>NUCLEOTIDE SEQUENCE [LARGE SCALE GENOMIC DNA]</scope>
    <source>
        <strain evidence="4 5">DSM 108380</strain>
    </source>
</reference>
<feature type="domain" description="Nucleoside phosphorylase" evidence="3">
    <location>
        <begin position="108"/>
        <end position="248"/>
    </location>
</feature>
<keyword evidence="1" id="KW-0040">ANK repeat</keyword>
<dbReference type="InterPro" id="IPR002110">
    <property type="entry name" value="Ankyrin_rpt"/>
</dbReference>
<evidence type="ECO:0000256" key="1">
    <source>
        <dbReference type="PROSITE-ProRule" id="PRU00023"/>
    </source>
</evidence>
<gene>
    <name evidence="4" type="ORF">G7Y89_g9570</name>
</gene>
<dbReference type="Proteomes" id="UP000566819">
    <property type="component" value="Unassembled WGS sequence"/>
</dbReference>
<dbReference type="EMBL" id="JAAMPI010000791">
    <property type="protein sequence ID" value="KAF4628578.1"/>
    <property type="molecule type" value="Genomic_DNA"/>
</dbReference>
<dbReference type="AlphaFoldDB" id="A0A8H4RGL7"/>
<dbReference type="PANTHER" id="PTHR46082">
    <property type="entry name" value="ATP/GTP-BINDING PROTEIN-RELATED"/>
    <property type="match status" value="1"/>
</dbReference>
<feature type="region of interest" description="Disordered" evidence="2">
    <location>
        <begin position="538"/>
        <end position="569"/>
    </location>
</feature>
<evidence type="ECO:0000313" key="5">
    <source>
        <dbReference type="Proteomes" id="UP000566819"/>
    </source>
</evidence>
<dbReference type="InterPro" id="IPR035994">
    <property type="entry name" value="Nucleoside_phosphorylase_sf"/>
</dbReference>
<dbReference type="Gene3D" id="3.40.50.1580">
    <property type="entry name" value="Nucleoside phosphorylase domain"/>
    <property type="match status" value="1"/>
</dbReference>
<dbReference type="SMART" id="SM00248">
    <property type="entry name" value="ANK"/>
    <property type="match status" value="4"/>
</dbReference>
<dbReference type="Gene3D" id="1.25.40.20">
    <property type="entry name" value="Ankyrin repeat-containing domain"/>
    <property type="match status" value="1"/>
</dbReference>
<feature type="compositionally biased region" description="Basic and acidic residues" evidence="2">
    <location>
        <begin position="11"/>
        <end position="29"/>
    </location>
</feature>
<dbReference type="PROSITE" id="PS50297">
    <property type="entry name" value="ANK_REP_REGION"/>
    <property type="match status" value="1"/>
</dbReference>
<dbReference type="Pfam" id="PF01048">
    <property type="entry name" value="PNP_UDP_1"/>
    <property type="match status" value="1"/>
</dbReference>
<evidence type="ECO:0000256" key="2">
    <source>
        <dbReference type="SAM" id="MobiDB-lite"/>
    </source>
</evidence>
<feature type="region of interest" description="Disordered" evidence="2">
    <location>
        <begin position="732"/>
        <end position="753"/>
    </location>
</feature>